<dbReference type="PANTHER" id="PTHR23502">
    <property type="entry name" value="MAJOR FACILITATOR SUPERFAMILY"/>
    <property type="match status" value="1"/>
</dbReference>
<dbReference type="EMBL" id="JAPDRN010000150">
    <property type="protein sequence ID" value="KAJ9617883.1"/>
    <property type="molecule type" value="Genomic_DNA"/>
</dbReference>
<evidence type="ECO:0000259" key="6">
    <source>
        <dbReference type="PROSITE" id="PS50850"/>
    </source>
</evidence>
<organism evidence="7 8">
    <name type="scientific">Knufia peltigerae</name>
    <dbReference type="NCBI Taxonomy" id="1002370"/>
    <lineage>
        <taxon>Eukaryota</taxon>
        <taxon>Fungi</taxon>
        <taxon>Dikarya</taxon>
        <taxon>Ascomycota</taxon>
        <taxon>Pezizomycotina</taxon>
        <taxon>Eurotiomycetes</taxon>
        <taxon>Chaetothyriomycetidae</taxon>
        <taxon>Chaetothyriales</taxon>
        <taxon>Trichomeriaceae</taxon>
        <taxon>Knufia</taxon>
    </lineage>
</organism>
<keyword evidence="3 5" id="KW-1133">Transmembrane helix</keyword>
<sequence>MFSNGNAASHGDVVQEVSNRLHVDIVPGTEVLADFEGAHFVHGGKENVVLVPQPHDDLHDPLNWSPAWKRTILANTAAYMFLGNFTSLSISPMTPVLMAEFNVNITKVALLTGVCILALGYANFAIIPCANVLGRRPTALACSLICIAANIWEALAQSYKSMLGGRALIGIGAATSESLMPLVIADLVFLHERGRWMGVYFWAFFTGAWLGPVIAGTLAEYATWRWFFWLTTIMQCTSFVMLVLFFPETKYHRDNALLDLARATDIIEPSPTGAVKTEIGHFNEFQEVQLPSASPATATAIEQAQPRVSPFFGKGSPSNNQRWNVWFEIDKIGLQRLPRDVAVPFYIATFPIVIFAACCTAFPACALLVLNLLESPAFSGPPFDFAPSSVGYTNFALMGGGIFGLFTAGPLSDWTSMVLTKRNRGVREPEMRLLSLLPFVLIGLIGMTVSALGFQHKWPWEVIVIVGFGFSGTMVMAIPTIGITVTFGADTSDPQYAVDSYKPVAGEIMVVATVLKNTFAVGPGAPSPLAPNV</sequence>
<dbReference type="InterPro" id="IPR036259">
    <property type="entry name" value="MFS_trans_sf"/>
</dbReference>
<accession>A0AA39CRF8</accession>
<evidence type="ECO:0000256" key="1">
    <source>
        <dbReference type="ARBA" id="ARBA00004141"/>
    </source>
</evidence>
<dbReference type="InterPro" id="IPR020846">
    <property type="entry name" value="MFS_dom"/>
</dbReference>
<feature type="domain" description="Major facilitator superfamily (MFS) profile" evidence="6">
    <location>
        <begin position="72"/>
        <end position="533"/>
    </location>
</feature>
<comment type="subcellular location">
    <subcellularLocation>
        <location evidence="1">Membrane</location>
        <topology evidence="1">Multi-pass membrane protein</topology>
    </subcellularLocation>
</comment>
<dbReference type="PROSITE" id="PS50850">
    <property type="entry name" value="MFS"/>
    <property type="match status" value="1"/>
</dbReference>
<feature type="transmembrane region" description="Helical" evidence="5">
    <location>
        <begin position="390"/>
        <end position="412"/>
    </location>
</feature>
<evidence type="ECO:0000256" key="2">
    <source>
        <dbReference type="ARBA" id="ARBA00022692"/>
    </source>
</evidence>
<feature type="transmembrane region" description="Helical" evidence="5">
    <location>
        <begin position="460"/>
        <end position="487"/>
    </location>
</feature>
<feature type="transmembrane region" description="Helical" evidence="5">
    <location>
        <begin position="345"/>
        <end position="370"/>
    </location>
</feature>
<feature type="transmembrane region" description="Helical" evidence="5">
    <location>
        <begin position="105"/>
        <end position="126"/>
    </location>
</feature>
<protein>
    <recommendedName>
        <fullName evidence="6">Major facilitator superfamily (MFS) profile domain-containing protein</fullName>
    </recommendedName>
</protein>
<evidence type="ECO:0000313" key="7">
    <source>
        <dbReference type="EMBL" id="KAJ9617883.1"/>
    </source>
</evidence>
<evidence type="ECO:0000256" key="4">
    <source>
        <dbReference type="ARBA" id="ARBA00023136"/>
    </source>
</evidence>
<dbReference type="PANTHER" id="PTHR23502:SF149">
    <property type="entry name" value="TRANSPORTER, PUTATIVE-RELATED"/>
    <property type="match status" value="1"/>
</dbReference>
<feature type="transmembrane region" description="Helical" evidence="5">
    <location>
        <begin position="72"/>
        <end position="93"/>
    </location>
</feature>
<evidence type="ECO:0000313" key="8">
    <source>
        <dbReference type="Proteomes" id="UP001172681"/>
    </source>
</evidence>
<proteinExistence type="predicted"/>
<dbReference type="GO" id="GO:0005886">
    <property type="term" value="C:plasma membrane"/>
    <property type="evidence" value="ECO:0007669"/>
    <property type="project" value="TreeGrafter"/>
</dbReference>
<keyword evidence="4 5" id="KW-0472">Membrane</keyword>
<feature type="transmembrane region" description="Helical" evidence="5">
    <location>
        <begin position="433"/>
        <end position="454"/>
    </location>
</feature>
<dbReference type="Pfam" id="PF07690">
    <property type="entry name" value="MFS_1"/>
    <property type="match status" value="1"/>
</dbReference>
<name>A0AA39CRF8_9EURO</name>
<dbReference type="Gene3D" id="1.20.1250.20">
    <property type="entry name" value="MFS general substrate transporter like domains"/>
    <property type="match status" value="1"/>
</dbReference>
<feature type="transmembrane region" description="Helical" evidence="5">
    <location>
        <begin position="196"/>
        <end position="214"/>
    </location>
</feature>
<reference evidence="7" key="1">
    <citation type="submission" date="2022-10" db="EMBL/GenBank/DDBJ databases">
        <title>Culturing micro-colonial fungi from biological soil crusts in the Mojave desert and describing Neophaeococcomyces mojavensis, and introducing the new genera and species Taxawa tesnikishii.</title>
        <authorList>
            <person name="Kurbessoian T."/>
            <person name="Stajich J.E."/>
        </authorList>
    </citation>
    <scope>NUCLEOTIDE SEQUENCE</scope>
    <source>
        <strain evidence="7">TK_35</strain>
    </source>
</reference>
<keyword evidence="8" id="KW-1185">Reference proteome</keyword>
<dbReference type="Proteomes" id="UP001172681">
    <property type="component" value="Unassembled WGS sequence"/>
</dbReference>
<keyword evidence="2 5" id="KW-0812">Transmembrane</keyword>
<dbReference type="GO" id="GO:0022857">
    <property type="term" value="F:transmembrane transporter activity"/>
    <property type="evidence" value="ECO:0007669"/>
    <property type="project" value="InterPro"/>
</dbReference>
<feature type="transmembrane region" description="Helical" evidence="5">
    <location>
        <begin position="138"/>
        <end position="155"/>
    </location>
</feature>
<feature type="transmembrane region" description="Helical" evidence="5">
    <location>
        <begin position="167"/>
        <end position="189"/>
    </location>
</feature>
<dbReference type="AlphaFoldDB" id="A0AA39CRF8"/>
<feature type="transmembrane region" description="Helical" evidence="5">
    <location>
        <begin position="226"/>
        <end position="246"/>
    </location>
</feature>
<comment type="caution">
    <text evidence="7">The sequence shown here is derived from an EMBL/GenBank/DDBJ whole genome shotgun (WGS) entry which is preliminary data.</text>
</comment>
<evidence type="ECO:0000256" key="5">
    <source>
        <dbReference type="SAM" id="Phobius"/>
    </source>
</evidence>
<dbReference type="InterPro" id="IPR011701">
    <property type="entry name" value="MFS"/>
</dbReference>
<dbReference type="SUPFAM" id="SSF103473">
    <property type="entry name" value="MFS general substrate transporter"/>
    <property type="match status" value="1"/>
</dbReference>
<gene>
    <name evidence="7" type="ORF">H2204_013352</name>
</gene>
<evidence type="ECO:0000256" key="3">
    <source>
        <dbReference type="ARBA" id="ARBA00022989"/>
    </source>
</evidence>